<protein>
    <submittedName>
        <fullName evidence="2">Conjugal transfer protein</fullName>
    </submittedName>
</protein>
<proteinExistence type="predicted"/>
<dbReference type="SUPFAM" id="SSF52540">
    <property type="entry name" value="P-loop containing nucleoside triphosphate hydrolases"/>
    <property type="match status" value="2"/>
</dbReference>
<dbReference type="Proteomes" id="UP000192277">
    <property type="component" value="Unassembled WGS sequence"/>
</dbReference>
<dbReference type="Pfam" id="PF13604">
    <property type="entry name" value="AAA_30"/>
    <property type="match status" value="1"/>
</dbReference>
<dbReference type="InterPro" id="IPR027785">
    <property type="entry name" value="UvrD-like_helicase_C"/>
</dbReference>
<accession>A0ABX3NRW6</accession>
<name>A0ABX3NRW6_9BACT</name>
<dbReference type="InterPro" id="IPR050534">
    <property type="entry name" value="Coronavir_polyprotein_1ab"/>
</dbReference>
<dbReference type="EMBL" id="LWBO01000028">
    <property type="protein sequence ID" value="OQP44269.1"/>
    <property type="molecule type" value="Genomic_DNA"/>
</dbReference>
<dbReference type="PANTHER" id="PTHR43788">
    <property type="entry name" value="DNA2/NAM7 HELICASE FAMILY MEMBER"/>
    <property type="match status" value="1"/>
</dbReference>
<dbReference type="InterPro" id="IPR014862">
    <property type="entry name" value="TrwC"/>
</dbReference>
<dbReference type="Gene3D" id="3.40.50.300">
    <property type="entry name" value="P-loop containing nucleotide triphosphate hydrolases"/>
    <property type="match status" value="2"/>
</dbReference>
<comment type="caution">
    <text evidence="2">The sequence shown here is derived from an EMBL/GenBank/DDBJ whole genome shotgun (WGS) entry which is preliminary data.</text>
</comment>
<dbReference type="InterPro" id="IPR027417">
    <property type="entry name" value="P-loop_NTPase"/>
</dbReference>
<dbReference type="Pfam" id="PF08751">
    <property type="entry name" value="TrwC"/>
    <property type="match status" value="1"/>
</dbReference>
<dbReference type="SMART" id="SM00382">
    <property type="entry name" value="AAA"/>
    <property type="match status" value="1"/>
</dbReference>
<reference evidence="2 3" key="1">
    <citation type="submission" date="2016-04" db="EMBL/GenBank/DDBJ databases">
        <authorList>
            <person name="Chen L."/>
            <person name="Zhuang W."/>
            <person name="Wang G."/>
        </authorList>
    </citation>
    <scope>NUCLEOTIDE SEQUENCE [LARGE SCALE GENOMIC DNA]</scope>
    <source>
        <strain evidence="3">GR20</strain>
    </source>
</reference>
<keyword evidence="3" id="KW-1185">Reference proteome</keyword>
<evidence type="ECO:0000259" key="1">
    <source>
        <dbReference type="SMART" id="SM00382"/>
    </source>
</evidence>
<dbReference type="SUPFAM" id="SSF55464">
    <property type="entry name" value="Origin of replication-binding domain, RBD-like"/>
    <property type="match status" value="1"/>
</dbReference>
<dbReference type="NCBIfam" id="NF041492">
    <property type="entry name" value="MobF"/>
    <property type="match status" value="1"/>
</dbReference>
<gene>
    <name evidence="2" type="ORF">A4D02_35405</name>
</gene>
<evidence type="ECO:0000313" key="3">
    <source>
        <dbReference type="Proteomes" id="UP000192277"/>
    </source>
</evidence>
<dbReference type="InterPro" id="IPR003593">
    <property type="entry name" value="AAA+_ATPase"/>
</dbReference>
<dbReference type="CDD" id="cd18809">
    <property type="entry name" value="SF1_C_RecD"/>
    <property type="match status" value="1"/>
</dbReference>
<organism evidence="2 3">
    <name type="scientific">Niastella koreensis</name>
    <dbReference type="NCBI Taxonomy" id="354356"/>
    <lineage>
        <taxon>Bacteria</taxon>
        <taxon>Pseudomonadati</taxon>
        <taxon>Bacteroidota</taxon>
        <taxon>Chitinophagia</taxon>
        <taxon>Chitinophagales</taxon>
        <taxon>Chitinophagaceae</taxon>
        <taxon>Niastella</taxon>
    </lineage>
</organism>
<sequence>MIRMIQCQSAEQAKDYHKDELSQSDYYTSDQELRGSFHGKIAMRLGVSGNATKEAFNSLSDNLHPLTGSPLTPRNVGNRIVGYDINFHCPKSVSVLHVLSKDDHILQAFQQSVHDTMLDIEADGKTRVRKNGKDENRQTRELIWAEFIHQTARPTRDAQPDPHLHCHCFTFNVTWDKLEKQYKAGQFRDIKRDMPYYQARFHKRLADNLIAWGYRIRRTKTSFEIVGVPDAVITLLSKRTNEIGQIAKEKGITNAKALDQLGVKTRVKKKKGLKMADLKKDWRRQILALGMSDGKQGGGNPIRYAPDTPPTIVPSECVDHALKHRFERASVIHDRRILETAYRHALGYSGATVGQITNAFRNNKELISVKEGCRLLCTTKEILAQEQRMVGLARTGKGRFTPLYNSSPALTLQGEQADAVIHVLTTSDQISIIRGRAGTGKTMLMKEAVAKIEAAGKKVFVVAPTAQASRSVLKDEGFADAETVAKLLCDPTLQQRLSGQVLWVDEAGLLGTKDMTALLELVSKHKARLILSGDTRQHASVVRGDALRILNKVAGIIPAEVNKIYRQRDTNYRQSVDDLSQGNIKTAFAGFDRMGAIKTTNPGYIGLVSDYMAALNKGKTVLAISPTHAQGEAVTSAIRSALRKAGKLDKKEITLSRLVSLNLTDAEKADCRSYQQGQVVRFNQNRPGIVRGSAWLVSEVSFQGVHIKNVNKETLFLPMDKTQDFDVYHKADINLSKGDAITITRNGFDEKNNRLNNGQILEVVGFAKGRILARNPISKTKYVLQDDFGHLAHAYCVTSHASQGKTVDEVFIAQPAATFLATDMKQFYVSVSRARDQVHIYTDDKEALLDHVSSSGDRQSATELVSPIQSIARKRRNQSVIIKPIVTSVPQQFVRLHAPKLSIQ</sequence>
<evidence type="ECO:0000313" key="2">
    <source>
        <dbReference type="EMBL" id="OQP44269.1"/>
    </source>
</evidence>
<dbReference type="Pfam" id="PF13538">
    <property type="entry name" value="UvrD_C_2"/>
    <property type="match status" value="1"/>
</dbReference>
<feature type="domain" description="AAA+ ATPase" evidence="1">
    <location>
        <begin position="427"/>
        <end position="563"/>
    </location>
</feature>